<reference evidence="3" key="1">
    <citation type="journal article" date="2020" name="Stud. Mycol.">
        <title>101 Dothideomycetes genomes: a test case for predicting lifestyles and emergence of pathogens.</title>
        <authorList>
            <person name="Haridas S."/>
            <person name="Albert R."/>
            <person name="Binder M."/>
            <person name="Bloem J."/>
            <person name="Labutti K."/>
            <person name="Salamov A."/>
            <person name="Andreopoulos B."/>
            <person name="Baker S."/>
            <person name="Barry K."/>
            <person name="Bills G."/>
            <person name="Bluhm B."/>
            <person name="Cannon C."/>
            <person name="Castanera R."/>
            <person name="Culley D."/>
            <person name="Daum C."/>
            <person name="Ezra D."/>
            <person name="Gonzalez J."/>
            <person name="Henrissat B."/>
            <person name="Kuo A."/>
            <person name="Liang C."/>
            <person name="Lipzen A."/>
            <person name="Lutzoni F."/>
            <person name="Magnuson J."/>
            <person name="Mondo S."/>
            <person name="Nolan M."/>
            <person name="Ohm R."/>
            <person name="Pangilinan J."/>
            <person name="Park H.-J."/>
            <person name="Ramirez L."/>
            <person name="Alfaro M."/>
            <person name="Sun H."/>
            <person name="Tritt A."/>
            <person name="Yoshinaga Y."/>
            <person name="Zwiers L.-H."/>
            <person name="Turgeon B."/>
            <person name="Goodwin S."/>
            <person name="Spatafora J."/>
            <person name="Crous P."/>
            <person name="Grigoriev I."/>
        </authorList>
    </citation>
    <scope>NUCLEOTIDE SEQUENCE</scope>
    <source>
        <strain evidence="3">ATCC 16933</strain>
    </source>
</reference>
<feature type="compositionally biased region" description="Low complexity" evidence="1">
    <location>
        <begin position="21"/>
        <end position="51"/>
    </location>
</feature>
<feature type="compositionally biased region" description="Low complexity" evidence="1">
    <location>
        <begin position="293"/>
        <end position="306"/>
    </location>
</feature>
<feature type="region of interest" description="Disordered" evidence="1">
    <location>
        <begin position="1"/>
        <end position="93"/>
    </location>
</feature>
<dbReference type="InterPro" id="IPR045030">
    <property type="entry name" value="LYSM1-4"/>
</dbReference>
<dbReference type="SUPFAM" id="SSF54106">
    <property type="entry name" value="LysM domain"/>
    <property type="match status" value="1"/>
</dbReference>
<dbReference type="Gene3D" id="3.10.350.10">
    <property type="entry name" value="LysM domain"/>
    <property type="match status" value="1"/>
</dbReference>
<feature type="compositionally biased region" description="Basic and acidic residues" evidence="1">
    <location>
        <begin position="219"/>
        <end position="236"/>
    </location>
</feature>
<feature type="compositionally biased region" description="Low complexity" evidence="1">
    <location>
        <begin position="561"/>
        <end position="574"/>
    </location>
</feature>
<feature type="region of interest" description="Disordered" evidence="1">
    <location>
        <begin position="109"/>
        <end position="146"/>
    </location>
</feature>
<evidence type="ECO:0000259" key="2">
    <source>
        <dbReference type="PROSITE" id="PS51782"/>
    </source>
</evidence>
<dbReference type="CDD" id="cd00118">
    <property type="entry name" value="LysM"/>
    <property type="match status" value="1"/>
</dbReference>
<feature type="region of interest" description="Disordered" evidence="1">
    <location>
        <begin position="219"/>
        <end position="240"/>
    </location>
</feature>
<dbReference type="InterPro" id="IPR018392">
    <property type="entry name" value="LysM"/>
</dbReference>
<feature type="compositionally biased region" description="Low complexity" evidence="1">
    <location>
        <begin position="418"/>
        <end position="444"/>
    </location>
</feature>
<gene>
    <name evidence="3" type="ORF">BDY21DRAFT_424935</name>
</gene>
<dbReference type="PANTHER" id="PTHR20932:SF8">
    <property type="entry name" value="LD22649P"/>
    <property type="match status" value="1"/>
</dbReference>
<dbReference type="InterPro" id="IPR036779">
    <property type="entry name" value="LysM_dom_sf"/>
</dbReference>
<evidence type="ECO:0000313" key="3">
    <source>
        <dbReference type="EMBL" id="KAF2452777.1"/>
    </source>
</evidence>
<feature type="compositionally biased region" description="Low complexity" evidence="1">
    <location>
        <begin position="320"/>
        <end position="333"/>
    </location>
</feature>
<dbReference type="Proteomes" id="UP000799766">
    <property type="component" value="Unassembled WGS sequence"/>
</dbReference>
<evidence type="ECO:0000256" key="1">
    <source>
        <dbReference type="SAM" id="MobiDB-lite"/>
    </source>
</evidence>
<feature type="compositionally biased region" description="Low complexity" evidence="1">
    <location>
        <begin position="363"/>
        <end position="405"/>
    </location>
</feature>
<evidence type="ECO:0000313" key="4">
    <source>
        <dbReference type="Proteomes" id="UP000799766"/>
    </source>
</evidence>
<feature type="compositionally biased region" description="Basic and acidic residues" evidence="1">
    <location>
        <begin position="109"/>
        <end position="133"/>
    </location>
</feature>
<proteinExistence type="predicted"/>
<dbReference type="Pfam" id="PF01476">
    <property type="entry name" value="LysM"/>
    <property type="match status" value="1"/>
</dbReference>
<dbReference type="PROSITE" id="PS51782">
    <property type="entry name" value="LYSM"/>
    <property type="match status" value="1"/>
</dbReference>
<dbReference type="OrthoDB" id="2192830at2759"/>
<dbReference type="EMBL" id="MU001704">
    <property type="protein sequence ID" value="KAF2452777.1"/>
    <property type="molecule type" value="Genomic_DNA"/>
</dbReference>
<keyword evidence="4" id="KW-1185">Reference proteome</keyword>
<dbReference type="AlphaFoldDB" id="A0A6A6NMT4"/>
<feature type="region of interest" description="Disordered" evidence="1">
    <location>
        <begin position="255"/>
        <end position="465"/>
    </location>
</feature>
<dbReference type="PANTHER" id="PTHR20932">
    <property type="entry name" value="LYSM AND PUTATIVE PEPTIDOGLYCAN-BINDING DOMAIN-CONTAINING PROTEIN"/>
    <property type="match status" value="1"/>
</dbReference>
<dbReference type="SMART" id="SM00257">
    <property type="entry name" value="LysM"/>
    <property type="match status" value="1"/>
</dbReference>
<accession>A0A6A6NMT4</accession>
<organism evidence="3 4">
    <name type="scientific">Lineolata rhizophorae</name>
    <dbReference type="NCBI Taxonomy" id="578093"/>
    <lineage>
        <taxon>Eukaryota</taxon>
        <taxon>Fungi</taxon>
        <taxon>Dikarya</taxon>
        <taxon>Ascomycota</taxon>
        <taxon>Pezizomycotina</taxon>
        <taxon>Dothideomycetes</taxon>
        <taxon>Dothideomycetes incertae sedis</taxon>
        <taxon>Lineolatales</taxon>
        <taxon>Lineolataceae</taxon>
        <taxon>Lineolata</taxon>
    </lineage>
</organism>
<feature type="compositionally biased region" description="Low complexity" evidence="1">
    <location>
        <begin position="134"/>
        <end position="146"/>
    </location>
</feature>
<feature type="compositionally biased region" description="Basic residues" evidence="1">
    <location>
        <begin position="408"/>
        <end position="417"/>
    </location>
</feature>
<feature type="region of interest" description="Disordered" evidence="1">
    <location>
        <begin position="547"/>
        <end position="574"/>
    </location>
</feature>
<protein>
    <recommendedName>
        <fullName evidence="2">LysM domain-containing protein</fullName>
    </recommendedName>
</protein>
<feature type="domain" description="LysM" evidence="2">
    <location>
        <begin position="165"/>
        <end position="209"/>
    </location>
</feature>
<sequence>MSASAGASDASLRPRPRRHVSGPAPGAAADASARSAASSPSRAATPSQSRPLSRAASPMPAAHPSRGGAGGAAGGRSVSAGVGGGSTREREEMVRARKRADLLAGAVRDEVSEATDKAGRYKRRNSDLLRPDDLVGSGLSSSSVPPDVTRAAAEGDGGGGDALVYVHHVKRGDTMAGVCIRYGCNQTVLRKANRMWPNDTVQVRRTLVIPVDACTVKGRRVDGPHEHRGPEKKALDDNGDVAMMAQEEEDLLLAGGAGAEPSPSSPPRRPTTNGWHKGAAGSSSAPQDARPRSSSSMATNTTAAADPDPPWKHDSWVLLPADEPPVAADAPSSSSPPPLTEIARMPRRALGFFPTPARRKSASRASVSLEESSAASTPAPSSSLDLPRASLASDSAAASPTSSPLQRAQHHQHKHSHSTLSRASSSASSAAAATAATAHLSARLHGPGGVGTMGRNVRGPGPQGPDKFSRMLARHLPSVEPPPGVEAFTPWWTGAGGAAALEGGGAAAAGPGPAAGVGVAGALAELETLGGAVEGWVRRVVARDWGAAGSSGDGAGPAPAPARGRAPRAESGAPAAAEAAASLAGGRVARNAHAGPAVVRNPGVVGLGAGAGGGDLIELADAFEYMEATRAVVLVGGFRIMDVV</sequence>
<name>A0A6A6NMT4_9PEZI</name>